<evidence type="ECO:0000256" key="1">
    <source>
        <dbReference type="ARBA" id="ARBA00022737"/>
    </source>
</evidence>
<dbReference type="Gene3D" id="1.25.40.20">
    <property type="entry name" value="Ankyrin repeat-containing domain"/>
    <property type="match status" value="1"/>
</dbReference>
<feature type="repeat" description="ANK" evidence="3">
    <location>
        <begin position="91"/>
        <end position="123"/>
    </location>
</feature>
<keyword evidence="1" id="KW-0677">Repeat</keyword>
<name>A0A0M0LQ39_9EUKA</name>
<proteinExistence type="predicted"/>
<evidence type="ECO:0000313" key="4">
    <source>
        <dbReference type="EMBL" id="KOO52997.1"/>
    </source>
</evidence>
<keyword evidence="5" id="KW-1185">Reference proteome</keyword>
<dbReference type="SUPFAM" id="SSF48403">
    <property type="entry name" value="Ankyrin repeat"/>
    <property type="match status" value="1"/>
</dbReference>
<reference evidence="5" key="1">
    <citation type="journal article" date="2015" name="PLoS Genet.">
        <title>Genome Sequence and Transcriptome Analyses of Chrysochromulina tobin: Metabolic Tools for Enhanced Algal Fitness in the Prominent Order Prymnesiales (Haptophyceae).</title>
        <authorList>
            <person name="Hovde B.T."/>
            <person name="Deodato C.R."/>
            <person name="Hunsperger H.M."/>
            <person name="Ryken S.A."/>
            <person name="Yost W."/>
            <person name="Jha R.K."/>
            <person name="Patterson J."/>
            <person name="Monnat R.J. Jr."/>
            <person name="Barlow S.B."/>
            <person name="Starkenburg S.R."/>
            <person name="Cattolico R.A."/>
        </authorList>
    </citation>
    <scope>NUCLEOTIDE SEQUENCE</scope>
    <source>
        <strain evidence="5">CCMP291</strain>
    </source>
</reference>
<accession>A0A0M0LQ39</accession>
<dbReference type="Proteomes" id="UP000037460">
    <property type="component" value="Unassembled WGS sequence"/>
</dbReference>
<dbReference type="InterPro" id="IPR002110">
    <property type="entry name" value="Ankyrin_rpt"/>
</dbReference>
<dbReference type="EMBL" id="JWZX01000427">
    <property type="protein sequence ID" value="KOO52997.1"/>
    <property type="molecule type" value="Genomic_DNA"/>
</dbReference>
<evidence type="ECO:0000256" key="3">
    <source>
        <dbReference type="PROSITE-ProRule" id="PRU00023"/>
    </source>
</evidence>
<keyword evidence="2 3" id="KW-0040">ANK repeat</keyword>
<comment type="caution">
    <text evidence="4">The sequence shown here is derived from an EMBL/GenBank/DDBJ whole genome shotgun (WGS) entry which is preliminary data.</text>
</comment>
<gene>
    <name evidence="4" type="ORF">Ctob_010769</name>
</gene>
<organism evidence="4 5">
    <name type="scientific">Chrysochromulina tobinii</name>
    <dbReference type="NCBI Taxonomy" id="1460289"/>
    <lineage>
        <taxon>Eukaryota</taxon>
        <taxon>Haptista</taxon>
        <taxon>Haptophyta</taxon>
        <taxon>Prymnesiophyceae</taxon>
        <taxon>Prymnesiales</taxon>
        <taxon>Chrysochromulinaceae</taxon>
        <taxon>Chrysochromulina</taxon>
    </lineage>
</organism>
<dbReference type="Pfam" id="PF00023">
    <property type="entry name" value="Ank"/>
    <property type="match status" value="1"/>
</dbReference>
<protein>
    <submittedName>
        <fullName evidence="4">Uncharacterized protein</fullName>
    </submittedName>
</protein>
<sequence length="357" mass="38331">MAGAFTEEAPRDSLSQALLGAVQNGRIGEIRKALTAEPSRLGALYLHVTQYPTPTAATPMPLLCVAAAETHGGALETLLELGAALDQPATDGRVPLMLAASVADVGLVKLLLGRGANPLLLDELGRSASDYAREMGRQRPNDPTWERCVRQCIEMIDAAAEAWRCARARRRWRLAAWVVVVLREWQARAAERAYAPGGLGFAEANERFRELAGPSVGAAAAAQAEAQAVPTLAAPMQFKLTEPSIELEQPPPDADGEDDDLMARILQQNAEVTIERKRCATASAERAVKHEQMREAARKSEAAVLGLPTGLSHLQLEAEEEGLSAVESLQGLAAKTRIWRPKDGSRGYVVPSPKDIS</sequence>
<dbReference type="PROSITE" id="PS50297">
    <property type="entry name" value="ANK_REP_REGION"/>
    <property type="match status" value="1"/>
</dbReference>
<dbReference type="AlphaFoldDB" id="A0A0M0LQ39"/>
<dbReference type="PROSITE" id="PS50088">
    <property type="entry name" value="ANK_REPEAT"/>
    <property type="match status" value="1"/>
</dbReference>
<evidence type="ECO:0000313" key="5">
    <source>
        <dbReference type="Proteomes" id="UP000037460"/>
    </source>
</evidence>
<evidence type="ECO:0000256" key="2">
    <source>
        <dbReference type="ARBA" id="ARBA00023043"/>
    </source>
</evidence>
<dbReference type="PANTHER" id="PTHR24171">
    <property type="entry name" value="ANKYRIN REPEAT DOMAIN-CONTAINING PROTEIN 39-RELATED"/>
    <property type="match status" value="1"/>
</dbReference>
<dbReference type="InterPro" id="IPR036770">
    <property type="entry name" value="Ankyrin_rpt-contain_sf"/>
</dbReference>